<dbReference type="Gene3D" id="3.40.50.1820">
    <property type="entry name" value="alpha/beta hydrolase"/>
    <property type="match status" value="1"/>
</dbReference>
<protein>
    <recommendedName>
        <fullName evidence="1">AB hydrolase-1 domain-containing protein</fullName>
    </recommendedName>
</protein>
<proteinExistence type="predicted"/>
<evidence type="ECO:0000313" key="3">
    <source>
        <dbReference type="Proteomes" id="UP001055057"/>
    </source>
</evidence>
<dbReference type="PRINTS" id="PR00111">
    <property type="entry name" value="ABHYDROLASE"/>
</dbReference>
<sequence>MRASSGEVTEAAGAYAGGDGAVARAFVPLTGERSIAYAEAGAGSPVVLIHGTLMTLEDMWLPLGPDLSRRHRVVAVDRPGHGLSVRRRLVDASPWRQAELIHAALEVMGVERPIVVGHSFGATVALCYGLLYPERTGGIVALAPLCFPELRLEQALFGPRFPLVAGTALASVLAKVADPVLLPLLWRAIFLPQTMPMAFARRFPAGYASGPDRMIAEGEDAMSVWPALTRLALSYGSCRVPVRILGGSADVVVNNAAHGSAAARLIPGARFRWMPGIGHMLHHFCGDDVSAEVGDLL</sequence>
<dbReference type="InterPro" id="IPR000073">
    <property type="entry name" value="AB_hydrolase_1"/>
</dbReference>
<feature type="domain" description="AB hydrolase-1" evidence="1">
    <location>
        <begin position="45"/>
        <end position="283"/>
    </location>
</feature>
<name>A0ABQ4TSL4_9HYPH</name>
<dbReference type="SUPFAM" id="SSF53474">
    <property type="entry name" value="alpha/beta-Hydrolases"/>
    <property type="match status" value="1"/>
</dbReference>
<evidence type="ECO:0000259" key="1">
    <source>
        <dbReference type="Pfam" id="PF00561"/>
    </source>
</evidence>
<dbReference type="PANTHER" id="PTHR43798">
    <property type="entry name" value="MONOACYLGLYCEROL LIPASE"/>
    <property type="match status" value="1"/>
</dbReference>
<dbReference type="PANTHER" id="PTHR43798:SF33">
    <property type="entry name" value="HYDROLASE, PUTATIVE (AFU_ORTHOLOGUE AFUA_2G14860)-RELATED"/>
    <property type="match status" value="1"/>
</dbReference>
<dbReference type="Pfam" id="PF00561">
    <property type="entry name" value="Abhydrolase_1"/>
    <property type="match status" value="1"/>
</dbReference>
<dbReference type="InterPro" id="IPR029058">
    <property type="entry name" value="AB_hydrolase_fold"/>
</dbReference>
<dbReference type="InterPro" id="IPR050266">
    <property type="entry name" value="AB_hydrolase_sf"/>
</dbReference>
<accession>A0ABQ4TSL4</accession>
<gene>
    <name evidence="2" type="ORF">MPOCJGCO_0385</name>
</gene>
<reference evidence="2" key="1">
    <citation type="journal article" date="2021" name="Front. Microbiol.">
        <title>Comprehensive Comparative Genomics and Phenotyping of Methylobacterium Species.</title>
        <authorList>
            <person name="Alessa O."/>
            <person name="Ogura Y."/>
            <person name="Fujitani Y."/>
            <person name="Takami H."/>
            <person name="Hayashi T."/>
            <person name="Sahin N."/>
            <person name="Tani A."/>
        </authorList>
    </citation>
    <scope>NUCLEOTIDE SEQUENCE</scope>
    <source>
        <strain evidence="2">DSM 23632</strain>
    </source>
</reference>
<dbReference type="EMBL" id="BPRB01000026">
    <property type="protein sequence ID" value="GJE58306.1"/>
    <property type="molecule type" value="Genomic_DNA"/>
</dbReference>
<dbReference type="RefSeq" id="WP_238180938.1">
    <property type="nucleotide sequence ID" value="NZ_BPRB01000026.1"/>
</dbReference>
<keyword evidence="3" id="KW-1185">Reference proteome</keyword>
<reference evidence="2" key="2">
    <citation type="submission" date="2021-08" db="EMBL/GenBank/DDBJ databases">
        <authorList>
            <person name="Tani A."/>
            <person name="Ola A."/>
            <person name="Ogura Y."/>
            <person name="Katsura K."/>
            <person name="Hayashi T."/>
        </authorList>
    </citation>
    <scope>NUCLEOTIDE SEQUENCE</scope>
    <source>
        <strain evidence="2">DSM 23632</strain>
    </source>
</reference>
<dbReference type="Proteomes" id="UP001055057">
    <property type="component" value="Unassembled WGS sequence"/>
</dbReference>
<evidence type="ECO:0000313" key="2">
    <source>
        <dbReference type="EMBL" id="GJE58306.1"/>
    </source>
</evidence>
<comment type="caution">
    <text evidence="2">The sequence shown here is derived from an EMBL/GenBank/DDBJ whole genome shotgun (WGS) entry which is preliminary data.</text>
</comment>
<organism evidence="2 3">
    <name type="scientific">Methylobacterium trifolii</name>
    <dbReference type="NCBI Taxonomy" id="1003092"/>
    <lineage>
        <taxon>Bacteria</taxon>
        <taxon>Pseudomonadati</taxon>
        <taxon>Pseudomonadota</taxon>
        <taxon>Alphaproteobacteria</taxon>
        <taxon>Hyphomicrobiales</taxon>
        <taxon>Methylobacteriaceae</taxon>
        <taxon>Methylobacterium</taxon>
    </lineage>
</organism>